<dbReference type="AlphaFoldDB" id="A0AAW0ENP2"/>
<keyword evidence="5" id="KW-1185">Reference proteome</keyword>
<dbReference type="Proteomes" id="UP001430356">
    <property type="component" value="Unassembled WGS sequence"/>
</dbReference>
<reference evidence="4 5" key="1">
    <citation type="journal article" date="2021" name="MBio">
        <title>A New Model Trypanosomatid, Novymonas esmeraldas: Genomic Perception of Its 'Candidatus Pandoraea novymonadis' Endosymbiont.</title>
        <authorList>
            <person name="Zakharova A."/>
            <person name="Saura A."/>
            <person name="Butenko A."/>
            <person name="Podesvova L."/>
            <person name="Warmusova S."/>
            <person name="Kostygov A.Y."/>
            <person name="Nenarokova A."/>
            <person name="Lukes J."/>
            <person name="Opperdoes F.R."/>
            <person name="Yurchenko V."/>
        </authorList>
    </citation>
    <scope>NUCLEOTIDE SEQUENCE [LARGE SCALE GENOMIC DNA]</scope>
    <source>
        <strain evidence="4 5">E262AT.01</strain>
    </source>
</reference>
<organism evidence="4 5">
    <name type="scientific">Novymonas esmeraldas</name>
    <dbReference type="NCBI Taxonomy" id="1808958"/>
    <lineage>
        <taxon>Eukaryota</taxon>
        <taxon>Discoba</taxon>
        <taxon>Euglenozoa</taxon>
        <taxon>Kinetoplastea</taxon>
        <taxon>Metakinetoplastina</taxon>
        <taxon>Trypanosomatida</taxon>
        <taxon>Trypanosomatidae</taxon>
        <taxon>Novymonas</taxon>
    </lineage>
</organism>
<evidence type="ECO:0000259" key="3">
    <source>
        <dbReference type="Pfam" id="PF17900"/>
    </source>
</evidence>
<dbReference type="Gene3D" id="2.60.40.1730">
    <property type="entry name" value="tricorn interacting facor f3 domain"/>
    <property type="match status" value="1"/>
</dbReference>
<evidence type="ECO:0000259" key="2">
    <source>
        <dbReference type="Pfam" id="PF01433"/>
    </source>
</evidence>
<dbReference type="EMBL" id="JAECZO010000052">
    <property type="protein sequence ID" value="KAK7195330.1"/>
    <property type="molecule type" value="Genomic_DNA"/>
</dbReference>
<dbReference type="PANTHER" id="PTHR11533:SF299">
    <property type="entry name" value="AMINOPEPTIDASE"/>
    <property type="match status" value="1"/>
</dbReference>
<name>A0AAW0ENP2_9TRYP</name>
<dbReference type="GO" id="GO:0005737">
    <property type="term" value="C:cytoplasm"/>
    <property type="evidence" value="ECO:0007669"/>
    <property type="project" value="TreeGrafter"/>
</dbReference>
<dbReference type="PANTHER" id="PTHR11533">
    <property type="entry name" value="PROTEASE M1 ZINC METALLOPROTEASE"/>
    <property type="match status" value="1"/>
</dbReference>
<gene>
    <name evidence="4" type="ORF">NESM_000459400</name>
</gene>
<dbReference type="InterPro" id="IPR045357">
    <property type="entry name" value="Aminopeptidase_N-like_N"/>
</dbReference>
<dbReference type="GO" id="GO:0043171">
    <property type="term" value="P:peptide catabolic process"/>
    <property type="evidence" value="ECO:0007669"/>
    <property type="project" value="TreeGrafter"/>
</dbReference>
<dbReference type="SUPFAM" id="SSF55486">
    <property type="entry name" value="Metalloproteases ('zincins'), catalytic domain"/>
    <property type="match status" value="1"/>
</dbReference>
<dbReference type="GO" id="GO:0005615">
    <property type="term" value="C:extracellular space"/>
    <property type="evidence" value="ECO:0007669"/>
    <property type="project" value="TreeGrafter"/>
</dbReference>
<dbReference type="Pfam" id="PF01433">
    <property type="entry name" value="Peptidase_M1"/>
    <property type="match status" value="1"/>
</dbReference>
<feature type="region of interest" description="Disordered" evidence="1">
    <location>
        <begin position="138"/>
        <end position="182"/>
    </location>
</feature>
<dbReference type="InterPro" id="IPR042097">
    <property type="entry name" value="Aminopeptidase_N-like_N_sf"/>
</dbReference>
<keyword evidence="4" id="KW-0378">Hydrolase</keyword>
<accession>A0AAW0ENP2</accession>
<feature type="region of interest" description="Disordered" evidence="1">
    <location>
        <begin position="503"/>
        <end position="532"/>
    </location>
</feature>
<dbReference type="InterPro" id="IPR050344">
    <property type="entry name" value="Peptidase_M1_aminopeptidases"/>
</dbReference>
<dbReference type="SUPFAM" id="SSF63737">
    <property type="entry name" value="Leukotriene A4 hydrolase N-terminal domain"/>
    <property type="match status" value="1"/>
</dbReference>
<sequence length="612" mass="64655">MTPPPTHVWHPNACSLQLVFHRPTGGAIRAGTTYQGTSVVRYRRERYTEWSECQTGADAGVNDVSEYAEFMRHRRVVAEKDALHLHALTTAGGIYKDARVLDVQSYHVHCVTGGPSGPLKVLSVEQEDAAGAAAAAAAASGTQSGTAGKGGKGKAKTAKKSGAAAPDANPSTADDAATTAGSGGVDWGSKLVLFEGAGRLPPFSEVELTVQFVGTVQQHDHGGIYAARGSGDGGGEDVPLLTHLEVRFARCAFPCPDDPQYRLDWQLRSIQLPSVFGTILTNGEERGRKELVAQQAVQVSFAPCGPLPAYVFAFACFPDTALDTLEGRVEVWDLTSEVAAEGRGMGASTAIPVRVLARPQARVPPATLERVLHVTLDAVAALQRLFRCPLPLLQCEHLDVLLGPTMPFISGMEHHCSIILNESVYQAGKKSAHGGGGNAEVEQTELIVHELAHHWVGNALGLPFSVKEGICQVVEQCVGDTLLGKPMRRYTADSAAAATAEVEGGAAPSSSVTPAVTRAGKGGGGMHASEKGREFTGTSYQLALNAIKRLVAEQGFDAFARSLSRLLHDHYVSPTVAAEEQGGVPVLRRMGVDVAPPPYLSTEEFLSAMQNP</sequence>
<keyword evidence="4" id="KW-0031">Aminopeptidase</keyword>
<feature type="domain" description="Aminopeptidase N-like N-terminal" evidence="3">
    <location>
        <begin position="204"/>
        <end position="310"/>
    </location>
</feature>
<keyword evidence="4" id="KW-0645">Protease</keyword>
<dbReference type="GO" id="GO:0016020">
    <property type="term" value="C:membrane"/>
    <property type="evidence" value="ECO:0007669"/>
    <property type="project" value="TreeGrafter"/>
</dbReference>
<dbReference type="Gene3D" id="1.10.390.10">
    <property type="entry name" value="Neutral Protease Domain 2"/>
    <property type="match status" value="1"/>
</dbReference>
<evidence type="ECO:0000313" key="5">
    <source>
        <dbReference type="Proteomes" id="UP001430356"/>
    </source>
</evidence>
<dbReference type="GO" id="GO:0008270">
    <property type="term" value="F:zinc ion binding"/>
    <property type="evidence" value="ECO:0007669"/>
    <property type="project" value="InterPro"/>
</dbReference>
<evidence type="ECO:0000256" key="1">
    <source>
        <dbReference type="SAM" id="MobiDB-lite"/>
    </source>
</evidence>
<comment type="caution">
    <text evidence="4">The sequence shown here is derived from an EMBL/GenBank/DDBJ whole genome shotgun (WGS) entry which is preliminary data.</text>
</comment>
<dbReference type="InterPro" id="IPR014782">
    <property type="entry name" value="Peptidase_M1_dom"/>
</dbReference>
<dbReference type="InterPro" id="IPR027268">
    <property type="entry name" value="Peptidase_M4/M1_CTD_sf"/>
</dbReference>
<feature type="domain" description="Peptidase M1 membrane alanine aminopeptidase" evidence="2">
    <location>
        <begin position="373"/>
        <end position="571"/>
    </location>
</feature>
<evidence type="ECO:0000313" key="4">
    <source>
        <dbReference type="EMBL" id="KAK7195330.1"/>
    </source>
</evidence>
<proteinExistence type="predicted"/>
<dbReference type="Pfam" id="PF17900">
    <property type="entry name" value="Peptidase_M1_N"/>
    <property type="match status" value="1"/>
</dbReference>
<feature type="compositionally biased region" description="Low complexity" evidence="1">
    <location>
        <begin position="160"/>
        <end position="180"/>
    </location>
</feature>
<dbReference type="GO" id="GO:0070006">
    <property type="term" value="F:metalloaminopeptidase activity"/>
    <property type="evidence" value="ECO:0007669"/>
    <property type="project" value="TreeGrafter"/>
</dbReference>
<dbReference type="GO" id="GO:0042277">
    <property type="term" value="F:peptide binding"/>
    <property type="evidence" value="ECO:0007669"/>
    <property type="project" value="TreeGrafter"/>
</dbReference>
<protein>
    <submittedName>
        <fullName evidence="4">Aminopeptidase</fullName>
    </submittedName>
</protein>
<dbReference type="GO" id="GO:0006508">
    <property type="term" value="P:proteolysis"/>
    <property type="evidence" value="ECO:0007669"/>
    <property type="project" value="TreeGrafter"/>
</dbReference>